<evidence type="ECO:0000313" key="20">
    <source>
        <dbReference type="Proteomes" id="UP000694568"/>
    </source>
</evidence>
<evidence type="ECO:0000256" key="7">
    <source>
        <dbReference type="ARBA" id="ARBA00022692"/>
    </source>
</evidence>
<dbReference type="GO" id="GO:0050291">
    <property type="term" value="F:sphingosine N-acyltransferase activity"/>
    <property type="evidence" value="ECO:0007669"/>
    <property type="project" value="InterPro"/>
</dbReference>
<feature type="transmembrane region" description="Helical" evidence="16">
    <location>
        <begin position="165"/>
        <end position="188"/>
    </location>
</feature>
<feature type="domain" description="Homeobox" evidence="17">
    <location>
        <begin position="69"/>
        <end position="126"/>
    </location>
</feature>
<evidence type="ECO:0000256" key="9">
    <source>
        <dbReference type="ARBA" id="ARBA00022989"/>
    </source>
</evidence>
<evidence type="ECO:0000256" key="4">
    <source>
        <dbReference type="ARBA" id="ARBA00004991"/>
    </source>
</evidence>
<evidence type="ECO:0000256" key="6">
    <source>
        <dbReference type="ARBA" id="ARBA00022679"/>
    </source>
</evidence>
<dbReference type="PROSITE" id="PS50071">
    <property type="entry name" value="HOMEOBOX_2"/>
    <property type="match status" value="1"/>
</dbReference>
<evidence type="ECO:0000256" key="8">
    <source>
        <dbReference type="ARBA" id="ARBA00022824"/>
    </source>
</evidence>
<sequence length="434" mass="51440">MDLLPDIWREDYWLPPGVTWRDVEQLADSERARPRDLLIALPLALGFVALRYVFERFFAPPMGRCLGVKNRIQATAAPSPKLESFYTQRSRQPTQSEIVNLMSLCGKTQRQIETWFRLRRNQDRPCQTKKFGEAAWRFFFYITAFTAGLACLIDVSMIFKKHFIAMTLLFKFYSFKSVFIFFSLQRPWFWDLRECWRKYPVQIMERAHYWYYMLELGFYGSLLLRISVDVKRKDFKEQVIHHLATIFLLSFSYCANYLRIGTLVMLLHDSSDILLESAKMFNYGTGWRRTCDTLFVVFTMVFLVTRLVIFPTKIIHTTLVLSMEDFKPFPGYYFFNVLLMVLQVLHIFWAGLILRMVYKFMKGKLEKDERSDEESDVEEEEDNNGRNVDQGGDHCWERSKDKLNSQRSMLTNNCVLNNLTNHRESVADKMRKAD</sequence>
<dbReference type="AlphaFoldDB" id="A0A8C9XBI7"/>
<evidence type="ECO:0000256" key="10">
    <source>
        <dbReference type="ARBA" id="ARBA00023098"/>
    </source>
</evidence>
<feature type="region of interest" description="Disordered" evidence="15">
    <location>
        <begin position="369"/>
        <end position="398"/>
    </location>
</feature>
<dbReference type="PIRSF" id="PIRSF005225">
    <property type="entry name" value="LAG1_LAC1"/>
    <property type="match status" value="1"/>
</dbReference>
<keyword evidence="20" id="KW-1185">Reference proteome</keyword>
<evidence type="ECO:0000256" key="14">
    <source>
        <dbReference type="PROSITE-ProRule" id="PRU00205"/>
    </source>
</evidence>
<keyword evidence="7 14" id="KW-0812">Transmembrane</keyword>
<feature type="domain" description="TLC" evidence="18">
    <location>
        <begin position="129"/>
        <end position="362"/>
    </location>
</feature>
<feature type="transmembrane region" description="Helical" evidence="16">
    <location>
        <begin position="293"/>
        <end position="312"/>
    </location>
</feature>
<dbReference type="PANTHER" id="PTHR12560:SF6">
    <property type="entry name" value="CERAMIDE SYNTHASE 4"/>
    <property type="match status" value="1"/>
</dbReference>
<dbReference type="GeneTree" id="ENSGT01030000234515"/>
<dbReference type="InterPro" id="IPR006634">
    <property type="entry name" value="TLC-dom"/>
</dbReference>
<evidence type="ECO:0000256" key="3">
    <source>
        <dbReference type="ARBA" id="ARBA00004760"/>
    </source>
</evidence>
<accession>A0A8C9XBI7</accession>
<evidence type="ECO:0000256" key="2">
    <source>
        <dbReference type="ARBA" id="ARBA00004477"/>
    </source>
</evidence>
<feature type="transmembrane region" description="Helical" evidence="16">
    <location>
        <begin position="37"/>
        <end position="54"/>
    </location>
</feature>
<feature type="compositionally biased region" description="Acidic residues" evidence="15">
    <location>
        <begin position="371"/>
        <end position="382"/>
    </location>
</feature>
<evidence type="ECO:0000256" key="5">
    <source>
        <dbReference type="ARBA" id="ARBA00022516"/>
    </source>
</evidence>
<keyword evidence="5" id="KW-0444">Lipid biosynthesis</keyword>
<evidence type="ECO:0000256" key="1">
    <source>
        <dbReference type="ARBA" id="ARBA00003263"/>
    </source>
</evidence>
<keyword evidence="10" id="KW-0443">Lipid metabolism</keyword>
<dbReference type="SUPFAM" id="SSF46689">
    <property type="entry name" value="Homeodomain-like"/>
    <property type="match status" value="1"/>
</dbReference>
<comment type="catalytic activity">
    <reaction evidence="12">
        <text>sphinganine + octadecanoyl-CoA = N-(octadecanoyl)-sphinganine + CoA + H(+)</text>
        <dbReference type="Rhea" id="RHEA:36547"/>
        <dbReference type="ChEBI" id="CHEBI:15378"/>
        <dbReference type="ChEBI" id="CHEBI:57287"/>
        <dbReference type="ChEBI" id="CHEBI:57394"/>
        <dbReference type="ChEBI" id="CHEBI:57817"/>
        <dbReference type="ChEBI" id="CHEBI:67033"/>
    </reaction>
    <physiologicalReaction direction="left-to-right" evidence="12">
        <dbReference type="Rhea" id="RHEA:36548"/>
    </physiologicalReaction>
</comment>
<dbReference type="InterPro" id="IPR009057">
    <property type="entry name" value="Homeodomain-like_sf"/>
</dbReference>
<evidence type="ECO:0000259" key="17">
    <source>
        <dbReference type="PROSITE" id="PS50071"/>
    </source>
</evidence>
<dbReference type="GO" id="GO:0003677">
    <property type="term" value="F:DNA binding"/>
    <property type="evidence" value="ECO:0007669"/>
    <property type="project" value="UniProtKB-UniRule"/>
</dbReference>
<protein>
    <submittedName>
        <fullName evidence="19">Ceramide synthase 2-like</fullName>
    </submittedName>
</protein>
<keyword evidence="8" id="KW-0256">Endoplasmic reticulum</keyword>
<feature type="transmembrane region" description="Helical" evidence="16">
    <location>
        <begin position="239"/>
        <end position="258"/>
    </location>
</feature>
<evidence type="ECO:0000256" key="11">
    <source>
        <dbReference type="ARBA" id="ARBA00023136"/>
    </source>
</evidence>
<comment type="subcellular location">
    <subcellularLocation>
        <location evidence="2">Endoplasmic reticulum membrane</location>
        <topology evidence="2">Multi-pass membrane protein</topology>
    </subcellularLocation>
    <subcellularLocation>
        <location evidence="13">Nucleus</location>
    </subcellularLocation>
</comment>
<keyword evidence="11 14" id="KW-0472">Membrane</keyword>
<evidence type="ECO:0000256" key="12">
    <source>
        <dbReference type="ARBA" id="ARBA00049036"/>
    </source>
</evidence>
<evidence type="ECO:0000313" key="19">
    <source>
        <dbReference type="Ensembl" id="ENSSLUP00000008693.1"/>
    </source>
</evidence>
<comment type="pathway">
    <text evidence="4">Sphingolipid metabolism.</text>
</comment>
<name>A0A8C9XBI7_SANLU</name>
<gene>
    <name evidence="19" type="primary">LOC116037411</name>
</gene>
<dbReference type="Pfam" id="PF03798">
    <property type="entry name" value="TRAM_LAG1_CLN8"/>
    <property type="match status" value="1"/>
</dbReference>
<evidence type="ECO:0000256" key="13">
    <source>
        <dbReference type="PROSITE-ProRule" id="PRU00108"/>
    </source>
</evidence>
<keyword evidence="6" id="KW-0808">Transferase</keyword>
<keyword evidence="13" id="KW-0539">Nucleus</keyword>
<comment type="function">
    <text evidence="1">Sequence-specific transcription factor which is part of a developmental regulatory system that provides cells with specific positional identities on the anterior-posterior axis.</text>
</comment>
<keyword evidence="9 16" id="KW-1133">Transmembrane helix</keyword>
<dbReference type="Proteomes" id="UP000694568">
    <property type="component" value="Unplaced"/>
</dbReference>
<dbReference type="Gene3D" id="1.10.10.60">
    <property type="entry name" value="Homeodomain-like"/>
    <property type="match status" value="1"/>
</dbReference>
<reference evidence="19" key="1">
    <citation type="submission" date="2025-08" db="UniProtKB">
        <authorList>
            <consortium name="Ensembl"/>
        </authorList>
    </citation>
    <scope>IDENTIFICATION</scope>
</reference>
<dbReference type="PROSITE" id="PS50922">
    <property type="entry name" value="TLC"/>
    <property type="match status" value="1"/>
</dbReference>
<evidence type="ECO:0000259" key="18">
    <source>
        <dbReference type="PROSITE" id="PS50922"/>
    </source>
</evidence>
<feature type="transmembrane region" description="Helical" evidence="16">
    <location>
        <begin position="332"/>
        <end position="354"/>
    </location>
</feature>
<dbReference type="PANTHER" id="PTHR12560">
    <property type="entry name" value="LONGEVITY ASSURANCE FACTOR 1 LAG1"/>
    <property type="match status" value="1"/>
</dbReference>
<feature type="transmembrane region" description="Helical" evidence="16">
    <location>
        <begin position="138"/>
        <end position="159"/>
    </location>
</feature>
<dbReference type="CDD" id="cd00086">
    <property type="entry name" value="homeodomain"/>
    <property type="match status" value="1"/>
</dbReference>
<proteinExistence type="predicted"/>
<reference evidence="19" key="2">
    <citation type="submission" date="2025-09" db="UniProtKB">
        <authorList>
            <consortium name="Ensembl"/>
        </authorList>
    </citation>
    <scope>IDENTIFICATION</scope>
</reference>
<dbReference type="SMART" id="SM00724">
    <property type="entry name" value="TLC"/>
    <property type="match status" value="1"/>
</dbReference>
<dbReference type="GO" id="GO:0005634">
    <property type="term" value="C:nucleus"/>
    <property type="evidence" value="ECO:0007669"/>
    <property type="project" value="UniProtKB-SubCell"/>
</dbReference>
<keyword evidence="13" id="KW-0238">DNA-binding</keyword>
<dbReference type="InterPro" id="IPR001356">
    <property type="entry name" value="HD"/>
</dbReference>
<dbReference type="UniPathway" id="UPA00222"/>
<organism evidence="19 20">
    <name type="scientific">Sander lucioperca</name>
    <name type="common">Pike-perch</name>
    <name type="synonym">Perca lucioperca</name>
    <dbReference type="NCBI Taxonomy" id="283035"/>
    <lineage>
        <taxon>Eukaryota</taxon>
        <taxon>Metazoa</taxon>
        <taxon>Chordata</taxon>
        <taxon>Craniata</taxon>
        <taxon>Vertebrata</taxon>
        <taxon>Euteleostomi</taxon>
        <taxon>Actinopterygii</taxon>
        <taxon>Neopterygii</taxon>
        <taxon>Teleostei</taxon>
        <taxon>Neoteleostei</taxon>
        <taxon>Acanthomorphata</taxon>
        <taxon>Eupercaria</taxon>
        <taxon>Perciformes</taxon>
        <taxon>Percoidei</taxon>
        <taxon>Percidae</taxon>
        <taxon>Luciopercinae</taxon>
        <taxon>Sander</taxon>
    </lineage>
</organism>
<comment type="pathway">
    <text evidence="3">Lipid metabolism; sphingolipid metabolism.</text>
</comment>
<dbReference type="Ensembl" id="ENSSLUT00000008975.1">
    <property type="protein sequence ID" value="ENSSLUP00000008693.1"/>
    <property type="gene ID" value="ENSSLUG00000004097.1"/>
</dbReference>
<keyword evidence="13" id="KW-0371">Homeobox</keyword>
<dbReference type="FunFam" id="1.10.10.60:FF:000020">
    <property type="entry name" value="Ceramide synthase 5"/>
    <property type="match status" value="1"/>
</dbReference>
<dbReference type="InterPro" id="IPR016439">
    <property type="entry name" value="Lag1/Lac1-like"/>
</dbReference>
<dbReference type="GO" id="GO:0005789">
    <property type="term" value="C:endoplasmic reticulum membrane"/>
    <property type="evidence" value="ECO:0007669"/>
    <property type="project" value="UniProtKB-SubCell"/>
</dbReference>
<evidence type="ECO:0000256" key="15">
    <source>
        <dbReference type="SAM" id="MobiDB-lite"/>
    </source>
</evidence>
<evidence type="ECO:0000256" key="16">
    <source>
        <dbReference type="SAM" id="Phobius"/>
    </source>
</evidence>
<feature type="transmembrane region" description="Helical" evidence="16">
    <location>
        <begin position="209"/>
        <end position="227"/>
    </location>
</feature>
<dbReference type="GO" id="GO:0046513">
    <property type="term" value="P:ceramide biosynthetic process"/>
    <property type="evidence" value="ECO:0007669"/>
    <property type="project" value="InterPro"/>
</dbReference>
<feature type="DNA-binding region" description="Homeobox" evidence="13">
    <location>
        <begin position="71"/>
        <end position="127"/>
    </location>
</feature>